<organism evidence="1 2">
    <name type="scientific">Eretmocerus hayati</name>
    <dbReference type="NCBI Taxonomy" id="131215"/>
    <lineage>
        <taxon>Eukaryota</taxon>
        <taxon>Metazoa</taxon>
        <taxon>Ecdysozoa</taxon>
        <taxon>Arthropoda</taxon>
        <taxon>Hexapoda</taxon>
        <taxon>Insecta</taxon>
        <taxon>Pterygota</taxon>
        <taxon>Neoptera</taxon>
        <taxon>Endopterygota</taxon>
        <taxon>Hymenoptera</taxon>
        <taxon>Apocrita</taxon>
        <taxon>Proctotrupomorpha</taxon>
        <taxon>Chalcidoidea</taxon>
        <taxon>Aphelinidae</taxon>
        <taxon>Aphelininae</taxon>
        <taxon>Eretmocerus</taxon>
    </lineage>
</organism>
<dbReference type="Proteomes" id="UP001239111">
    <property type="component" value="Chromosome 4"/>
</dbReference>
<keyword evidence="2" id="KW-1185">Reference proteome</keyword>
<evidence type="ECO:0000313" key="2">
    <source>
        <dbReference type="Proteomes" id="UP001239111"/>
    </source>
</evidence>
<sequence>MILDDEEKLKAALLNPTKRLPLPSLERCQTKNSLKPDKSNKENEKVTAKKPKMIKNRVLSENQLIDISKIKKEIVEKKKQEVNPKSTSKVAATISEPVKMCNKKSFDLLHDNPCKQIVSGSNYGKAKLAAISSTSSKQGQIMSTPVKLNGKPSSTKLTLTQTPTKKTMITSTPAKSNVNSSLIRVPTIETPIKRASATLTSTKGNSKSSPSSTSFSSSFGNDESFKESDQLILELKAKLREKEKINTRQAKEIEELRKSLKNKDDILLDLTKASLDLQKNVIDNHKQLFDIVRNLKQSHVNTAEPDGSHMAIGTVDQLNLMVHVGQNIWMAQVEYTYAFSLVDPKEFVRHMALHLFGLSVLKKSTVTGKSSNRSKNENNEESEEDENCKSDENAEKENGDANKDEKKKKKKWAKLDPVIVNAITDSLAFFLKLKKFDHISNDEKMMHVLSVKTYLSAYIADLKKPEKLNLPSKGKLNKKRKRNNKNVMAKSEKNKKKRSDDSKSDSESDDGLNEDKNDVQENEMAEETTDERETIANIVDKEIERNELADSQEKLEFVSDEFFMEDGEVKKMILGREEKDSDEEDSELEDISDLQERENAANEKDVGPQGNEAYGDTENIDDTQTAYESDDGTPVPRYRYMHFLLSRNPIHIDKHPNLFLFNTAKY</sequence>
<proteinExistence type="predicted"/>
<evidence type="ECO:0000313" key="1">
    <source>
        <dbReference type="EMBL" id="KAJ8665788.1"/>
    </source>
</evidence>
<name>A0ACC2N4A6_9HYME</name>
<reference evidence="1" key="1">
    <citation type="submission" date="2023-04" db="EMBL/GenBank/DDBJ databases">
        <title>A chromosome-level genome assembly of the parasitoid wasp Eretmocerus hayati.</title>
        <authorList>
            <person name="Zhong Y."/>
            <person name="Liu S."/>
            <person name="Liu Y."/>
        </authorList>
    </citation>
    <scope>NUCLEOTIDE SEQUENCE</scope>
    <source>
        <strain evidence="1">ZJU_SS_LIU_2023</strain>
    </source>
</reference>
<comment type="caution">
    <text evidence="1">The sequence shown here is derived from an EMBL/GenBank/DDBJ whole genome shotgun (WGS) entry which is preliminary data.</text>
</comment>
<protein>
    <submittedName>
        <fullName evidence="1">Uncharacterized protein</fullName>
    </submittedName>
</protein>
<dbReference type="EMBL" id="CM056744">
    <property type="protein sequence ID" value="KAJ8665788.1"/>
    <property type="molecule type" value="Genomic_DNA"/>
</dbReference>
<gene>
    <name evidence="1" type="ORF">QAD02_007450</name>
</gene>
<accession>A0ACC2N4A6</accession>